<dbReference type="OrthoDB" id="619536at2759"/>
<dbReference type="InterPro" id="IPR045034">
    <property type="entry name" value="O-acyltransferase_WSD1-like"/>
</dbReference>
<keyword evidence="4" id="KW-1185">Reference proteome</keyword>
<dbReference type="PANTHER" id="PTHR31650">
    <property type="entry name" value="O-ACYLTRANSFERASE (WSD1-LIKE) FAMILY PROTEIN"/>
    <property type="match status" value="1"/>
</dbReference>
<accession>A0A8J2KNI3</accession>
<evidence type="ECO:0000259" key="2">
    <source>
        <dbReference type="Pfam" id="PF06974"/>
    </source>
</evidence>
<feature type="domain" description="O-acyltransferase WSD1 C-terminal" evidence="2">
    <location>
        <begin position="348"/>
        <end position="490"/>
    </location>
</feature>
<dbReference type="AlphaFoldDB" id="A0A8J2KNI3"/>
<reference evidence="3" key="1">
    <citation type="submission" date="2021-06" db="EMBL/GenBank/DDBJ databases">
        <authorList>
            <person name="Hodson N. C."/>
            <person name="Mongue J. A."/>
            <person name="Jaron S. K."/>
        </authorList>
    </citation>
    <scope>NUCLEOTIDE SEQUENCE</scope>
</reference>
<keyword evidence="1" id="KW-0472">Membrane</keyword>
<dbReference type="EMBL" id="CAJVCH010366265">
    <property type="protein sequence ID" value="CAG7816287.1"/>
    <property type="molecule type" value="Genomic_DNA"/>
</dbReference>
<protein>
    <recommendedName>
        <fullName evidence="2">O-acyltransferase WSD1 C-terminal domain-containing protein</fullName>
    </recommendedName>
</protein>
<evidence type="ECO:0000313" key="3">
    <source>
        <dbReference type="EMBL" id="CAG7816287.1"/>
    </source>
</evidence>
<dbReference type="InterPro" id="IPR009721">
    <property type="entry name" value="O-acyltransferase_WSD1_C"/>
</dbReference>
<name>A0A8J2KNI3_9HEXA</name>
<evidence type="ECO:0000256" key="1">
    <source>
        <dbReference type="SAM" id="Phobius"/>
    </source>
</evidence>
<proteinExistence type="predicted"/>
<dbReference type="GO" id="GO:0005886">
    <property type="term" value="C:plasma membrane"/>
    <property type="evidence" value="ECO:0007669"/>
    <property type="project" value="TreeGrafter"/>
</dbReference>
<dbReference type="GO" id="GO:0008374">
    <property type="term" value="F:O-acyltransferase activity"/>
    <property type="evidence" value="ECO:0007669"/>
    <property type="project" value="InterPro"/>
</dbReference>
<feature type="transmembrane region" description="Helical" evidence="1">
    <location>
        <begin position="297"/>
        <end position="317"/>
    </location>
</feature>
<dbReference type="PANTHER" id="PTHR31650:SF1">
    <property type="entry name" value="WAX ESTER SYNTHASE_DIACYLGLYCEROL ACYLTRANSFERASE 4-RELATED"/>
    <property type="match status" value="1"/>
</dbReference>
<evidence type="ECO:0000313" key="4">
    <source>
        <dbReference type="Proteomes" id="UP000708208"/>
    </source>
</evidence>
<keyword evidence="1" id="KW-0812">Transmembrane</keyword>
<organism evidence="3 4">
    <name type="scientific">Allacma fusca</name>
    <dbReference type="NCBI Taxonomy" id="39272"/>
    <lineage>
        <taxon>Eukaryota</taxon>
        <taxon>Metazoa</taxon>
        <taxon>Ecdysozoa</taxon>
        <taxon>Arthropoda</taxon>
        <taxon>Hexapoda</taxon>
        <taxon>Collembola</taxon>
        <taxon>Symphypleona</taxon>
        <taxon>Sminthuridae</taxon>
        <taxon>Allacma</taxon>
    </lineage>
</organism>
<dbReference type="Proteomes" id="UP000708208">
    <property type="component" value="Unassembled WGS sequence"/>
</dbReference>
<comment type="caution">
    <text evidence="3">The sequence shown here is derived from an EMBL/GenBank/DDBJ whole genome shotgun (WGS) entry which is preliminary data.</text>
</comment>
<keyword evidence="1" id="KW-1133">Transmembrane helix</keyword>
<dbReference type="Pfam" id="PF06974">
    <property type="entry name" value="WS_DGAT_C"/>
    <property type="match status" value="1"/>
</dbReference>
<sequence>MIPDNFRRRTPVIVIFAVAIAGAVIVITPIILCLLVIRRIVLIFAQKTRPDLDGFVHGSHNVFAMEPSPVTPVSNILVLALWEGQISPEKFQQNMEERVLNLRSPDGNNFLYKGLRRTWTNFLGFAFWTSVTNFKIQNHVRTYDYSEIPNPCSEADIIIIKVLGNLAQRGWDSGQSPWEILIIPNVLVKGVSQTGMVIRFDHVLGDGYSLMGWMKKLLGSSFTTPNLQQNKARALTAFEKLALFWKIPFDMAECSLMALFPRSISGYPKKGVTQEPLTVSISGNIPLDLVKLVRKKFSVSFVTVIFTVIVGAIGRALELSGQVVPEYLTGGVVVPLPNHPGGMTVHCSYLLAEFPVLRTQSSVGRLLEIQKVTTELTKSSAALGYLYMGRVISYFPTFIRQRLLKALVYRDLPLTITNFPTTSSKESMDGHEVLYIAAILGTPPSMGLTITTGGVNGRQRFNFSIHDNVFTTPEASMRLGKFVEEELQELVNATNGSGE</sequence>
<feature type="transmembrane region" description="Helical" evidence="1">
    <location>
        <begin position="12"/>
        <end position="37"/>
    </location>
</feature>
<dbReference type="GO" id="GO:0019432">
    <property type="term" value="P:triglyceride biosynthetic process"/>
    <property type="evidence" value="ECO:0007669"/>
    <property type="project" value="TreeGrafter"/>
</dbReference>
<gene>
    <name evidence="3" type="ORF">AFUS01_LOCUS26913</name>
</gene>